<keyword evidence="6" id="KW-1133">Transmembrane helix</keyword>
<evidence type="ECO:0000256" key="6">
    <source>
        <dbReference type="SAM" id="Phobius"/>
    </source>
</evidence>
<name>A0A975FNE3_9MICO</name>
<gene>
    <name evidence="8" type="ORF">G127AT_02165</name>
</gene>
<evidence type="ECO:0000259" key="7">
    <source>
        <dbReference type="PROSITE" id="PS50847"/>
    </source>
</evidence>
<keyword evidence="2" id="KW-0964">Secreted</keyword>
<keyword evidence="4" id="KW-0572">Peptidoglycan-anchor</keyword>
<feature type="domain" description="Gram-positive cocci surface proteins LPxTG" evidence="7">
    <location>
        <begin position="534"/>
        <end position="569"/>
    </location>
</feature>
<proteinExistence type="predicted"/>
<dbReference type="InterPro" id="IPR019931">
    <property type="entry name" value="LPXTG_anchor"/>
</dbReference>
<dbReference type="PROSITE" id="PS50847">
    <property type="entry name" value="GRAM_POS_ANCHORING"/>
    <property type="match status" value="1"/>
</dbReference>
<feature type="compositionally biased region" description="Acidic residues" evidence="5">
    <location>
        <begin position="42"/>
        <end position="51"/>
    </location>
</feature>
<dbReference type="KEGG" id="aarc:G127AT_02165"/>
<dbReference type="RefSeq" id="WP_210899329.1">
    <property type="nucleotide sequence ID" value="NZ_CP071696.1"/>
</dbReference>
<feature type="region of interest" description="Disordered" evidence="5">
    <location>
        <begin position="32"/>
        <end position="58"/>
    </location>
</feature>
<evidence type="ECO:0000256" key="3">
    <source>
        <dbReference type="ARBA" id="ARBA00022729"/>
    </source>
</evidence>
<dbReference type="EMBL" id="CP071696">
    <property type="protein sequence ID" value="QTX05069.1"/>
    <property type="molecule type" value="Genomic_DNA"/>
</dbReference>
<keyword evidence="6" id="KW-0472">Membrane</keyword>
<accession>A0A975FNE3</accession>
<keyword evidence="6" id="KW-0812">Transmembrane</keyword>
<feature type="compositionally biased region" description="Pro residues" evidence="5">
    <location>
        <begin position="507"/>
        <end position="531"/>
    </location>
</feature>
<keyword evidence="1" id="KW-0134">Cell wall</keyword>
<dbReference type="NCBIfam" id="TIGR01167">
    <property type="entry name" value="LPXTG_anchor"/>
    <property type="match status" value="1"/>
</dbReference>
<evidence type="ECO:0000256" key="2">
    <source>
        <dbReference type="ARBA" id="ARBA00022525"/>
    </source>
</evidence>
<organism evidence="8 9">
    <name type="scientific">Agromyces archimandritae</name>
    <dbReference type="NCBI Taxonomy" id="2781962"/>
    <lineage>
        <taxon>Bacteria</taxon>
        <taxon>Bacillati</taxon>
        <taxon>Actinomycetota</taxon>
        <taxon>Actinomycetes</taxon>
        <taxon>Micrococcales</taxon>
        <taxon>Microbacteriaceae</taxon>
        <taxon>Agromyces</taxon>
    </lineage>
</organism>
<evidence type="ECO:0000256" key="5">
    <source>
        <dbReference type="SAM" id="MobiDB-lite"/>
    </source>
</evidence>
<evidence type="ECO:0000256" key="1">
    <source>
        <dbReference type="ARBA" id="ARBA00022512"/>
    </source>
</evidence>
<protein>
    <submittedName>
        <fullName evidence="8">LPXTG cell wall anchor domain-containing protein</fullName>
    </submittedName>
</protein>
<reference evidence="8" key="1">
    <citation type="submission" date="2021-03" db="EMBL/GenBank/DDBJ databases">
        <title>Agromyces archimandritus sp. nov., isolated from the cockroach Archimandrita tessellata.</title>
        <authorList>
            <person name="Guzman J."/>
            <person name="Ortuzar M."/>
            <person name="Poehlein A."/>
            <person name="Daniel R."/>
            <person name="Trujillo M."/>
            <person name="Vilcinskas A."/>
        </authorList>
    </citation>
    <scope>NUCLEOTIDE SEQUENCE</scope>
    <source>
        <strain evidence="8">G127AT</strain>
    </source>
</reference>
<sequence length="569" mass="58818">MRWREIIAWPVAALLGVGLLAVNAMDAPPAAVAADETGSDGAEPDLAESETDGPGMENLASPGQLDIVKRMPAAAGDDWAAQIDFTWTDPLGETVEGHFSLSAGSAEGWLAGLNVGQEVTLTETSVTGLPDGYEWLGTSWFVDGVHVSDGPSIVAVVGENGVDVEVENHLARKIGEIRKGDTGGPEGTEIVNEAPTLEESEMWAPGESRRIVVESTNTSSEALASVVVRDRLLEGVAATATVCAFPNGDEVEATFTDTGWEATWPASMGTDPTALWLPETTITCTADVALWADAAAGTHADRARVDAVIADTGEAATTGTASYHAFSGGLQVIAYDGRKADPGVGSAPDWVTPLKPMSDLFQDANDEAHAAEYVPGSMNRVRAVITNSGPSTLTWLNVVGETVSGVPLTEGWICDLSPIGGPEAYDFAESGPWAELIDPGASVFCTAELTLGADDRHHELVSATAEAIPPGLRQGALADRNAIAPLVGPPWPVEDADPFLAFAEEPGPTPTPTPTPGPTPGPGPTPDPTPGPGLASTGVDAAWPLGLAAALLLLGGLGAFVTRRRRERA</sequence>
<evidence type="ECO:0000313" key="8">
    <source>
        <dbReference type="EMBL" id="QTX05069.1"/>
    </source>
</evidence>
<feature type="transmembrane region" description="Helical" evidence="6">
    <location>
        <begin position="541"/>
        <end position="561"/>
    </location>
</feature>
<evidence type="ECO:0000256" key="4">
    <source>
        <dbReference type="ARBA" id="ARBA00023088"/>
    </source>
</evidence>
<evidence type="ECO:0000313" key="9">
    <source>
        <dbReference type="Proteomes" id="UP000671914"/>
    </source>
</evidence>
<feature type="region of interest" description="Disordered" evidence="5">
    <location>
        <begin position="501"/>
        <end position="537"/>
    </location>
</feature>
<keyword evidence="3" id="KW-0732">Signal</keyword>
<dbReference type="AlphaFoldDB" id="A0A975FNE3"/>
<dbReference type="Proteomes" id="UP000671914">
    <property type="component" value="Chromosome"/>
</dbReference>
<keyword evidence="9" id="KW-1185">Reference proteome</keyword>